<accession>A0ACA9LK34</accession>
<name>A0ACA9LK34_9GLOM</name>
<comment type="caution">
    <text evidence="1">The sequence shown here is derived from an EMBL/GenBank/DDBJ whole genome shotgun (WGS) entry which is preliminary data.</text>
</comment>
<proteinExistence type="predicted"/>
<reference evidence="1" key="1">
    <citation type="submission" date="2021-06" db="EMBL/GenBank/DDBJ databases">
        <authorList>
            <person name="Kallberg Y."/>
            <person name="Tangrot J."/>
            <person name="Rosling A."/>
        </authorList>
    </citation>
    <scope>NUCLEOTIDE SEQUENCE</scope>
    <source>
        <strain evidence="1">IL203A</strain>
    </source>
</reference>
<dbReference type="EMBL" id="CAJVPU010004121">
    <property type="protein sequence ID" value="CAG8528226.1"/>
    <property type="molecule type" value="Genomic_DNA"/>
</dbReference>
<gene>
    <name evidence="1" type="ORF">DHETER_LOCUS4246</name>
</gene>
<protein>
    <submittedName>
        <fullName evidence="1">16169_t:CDS:1</fullName>
    </submittedName>
</protein>
<organism evidence="1 2">
    <name type="scientific">Dentiscutata heterogama</name>
    <dbReference type="NCBI Taxonomy" id="1316150"/>
    <lineage>
        <taxon>Eukaryota</taxon>
        <taxon>Fungi</taxon>
        <taxon>Fungi incertae sedis</taxon>
        <taxon>Mucoromycota</taxon>
        <taxon>Glomeromycotina</taxon>
        <taxon>Glomeromycetes</taxon>
        <taxon>Diversisporales</taxon>
        <taxon>Gigasporaceae</taxon>
        <taxon>Dentiscutata</taxon>
    </lineage>
</organism>
<keyword evidence="2" id="KW-1185">Reference proteome</keyword>
<sequence length="603" mass="68000">MASKLSQWMQQAIDGHHVEFIPYDSFTDRKEIARGAYGEVAKAYWSTAEKTIALKSLFDNPESENDKDFDAFIKEFKLIRSVHYHDNVIRVFGISQVKNGEREKPVDGTPDDFRKLYECAWSQNPQDRPDINTVRARLEKMLGDGRQNDNSVGSITNSMKNTLSLTVSPSFNQQNNNANKRLSHNQMPQPYQPGGFNPNLGFNDGNLIRSNSDPNLLQNYAPQQIYQSMMPYANNNNNHVIRRPLPPQPPQYARNDANMNQGMIPVQQQFTNNVANANYPSGMNNHFQQQIYPTVNAGQSQTYHNINQNLVSTNFTNNQQFAPVTYTPTPMVNMSTMNAPTQAYQQSVPNTAYPNKNTTSNLNQQVLGNNFNQQYPGSNVNQQALGASFNQQVPGSNQQVLGNNQQVPGSSQQVPVNNYNQQVLGSNFNQQIPANQQVMGNNANQVPRNQQASINYHIDNRQYQQGVQQSGLPNKMPSGCNQILEKYSIQFNLKKPTECLAGYHAGFGDIKVARHCDNIVMVEEIFKLLGYHNGQLNNSSKLPNFSWVSVKCNRTALHCLSGNKDLISDIDISKDNKKTDDKKKLNEFHDHFAKVIEFLVKNG</sequence>
<feature type="non-terminal residue" evidence="1">
    <location>
        <position position="603"/>
    </location>
</feature>
<evidence type="ECO:0000313" key="1">
    <source>
        <dbReference type="EMBL" id="CAG8528226.1"/>
    </source>
</evidence>
<evidence type="ECO:0000313" key="2">
    <source>
        <dbReference type="Proteomes" id="UP000789702"/>
    </source>
</evidence>
<dbReference type="Proteomes" id="UP000789702">
    <property type="component" value="Unassembled WGS sequence"/>
</dbReference>